<feature type="domain" description="Helicase C-terminal" evidence="11">
    <location>
        <begin position="227"/>
        <end position="380"/>
    </location>
</feature>
<dbReference type="SUPFAM" id="SSF53271">
    <property type="entry name" value="PRTase-like"/>
    <property type="match status" value="1"/>
</dbReference>
<gene>
    <name evidence="12" type="ordered locus">Mmc1_0485</name>
</gene>
<name>A0L4W7_MAGMM</name>
<dbReference type="Gene3D" id="3.40.50.2020">
    <property type="match status" value="1"/>
</dbReference>
<dbReference type="OrthoDB" id="9760034at2"/>
<dbReference type="InterPro" id="IPR000836">
    <property type="entry name" value="PRTase_dom"/>
</dbReference>
<keyword evidence="3 12" id="KW-0378">Hydrolase</keyword>
<comment type="catalytic activity">
    <reaction evidence="8">
        <text>Couples ATP hydrolysis with the unwinding of duplex DNA by translocating in the 3'-5' direction.</text>
        <dbReference type="EC" id="5.6.2.4"/>
    </reaction>
</comment>
<evidence type="ECO:0000256" key="9">
    <source>
        <dbReference type="ARBA" id="ARBA00034808"/>
    </source>
</evidence>
<dbReference type="PROSITE" id="PS51192">
    <property type="entry name" value="HELICASE_ATP_BIND_1"/>
    <property type="match status" value="1"/>
</dbReference>
<dbReference type="CDD" id="cd06223">
    <property type="entry name" value="PRTases_typeI"/>
    <property type="match status" value="1"/>
</dbReference>
<evidence type="ECO:0000313" key="12">
    <source>
        <dbReference type="EMBL" id="ABK43010.1"/>
    </source>
</evidence>
<dbReference type="InterPro" id="IPR029057">
    <property type="entry name" value="PRTase-like"/>
</dbReference>
<keyword evidence="2" id="KW-0547">Nucleotide-binding</keyword>
<dbReference type="GO" id="GO:0043138">
    <property type="term" value="F:3'-5' DNA helicase activity"/>
    <property type="evidence" value="ECO:0007669"/>
    <property type="project" value="UniProtKB-EC"/>
</dbReference>
<comment type="similarity">
    <text evidence="1">Belongs to the helicase family. RecQ subfamily.</text>
</comment>
<dbReference type="GO" id="GO:0006281">
    <property type="term" value="P:DNA repair"/>
    <property type="evidence" value="ECO:0007669"/>
    <property type="project" value="TreeGrafter"/>
</dbReference>
<dbReference type="KEGG" id="mgm:Mmc1_0485"/>
<dbReference type="eggNOG" id="COG0514">
    <property type="taxonomic scope" value="Bacteria"/>
</dbReference>
<dbReference type="RefSeq" id="WP_011712177.1">
    <property type="nucleotide sequence ID" value="NC_008576.1"/>
</dbReference>
<dbReference type="GO" id="GO:0003677">
    <property type="term" value="F:DNA binding"/>
    <property type="evidence" value="ECO:0007669"/>
    <property type="project" value="UniProtKB-KW"/>
</dbReference>
<feature type="domain" description="Helicase ATP-binding" evidence="10">
    <location>
        <begin position="30"/>
        <end position="205"/>
    </location>
</feature>
<reference evidence="13" key="1">
    <citation type="journal article" date="2009" name="Appl. Environ. Microbiol.">
        <title>Complete genome sequence of the chemolithoautotrophic marine magnetotactic coccus strain MC-1.</title>
        <authorList>
            <person name="Schubbe S."/>
            <person name="Williams T.J."/>
            <person name="Xie G."/>
            <person name="Kiss H.E."/>
            <person name="Brettin T.S."/>
            <person name="Martinez D."/>
            <person name="Ross C.A."/>
            <person name="Schuler D."/>
            <person name="Cox B.L."/>
            <person name="Nealson K.H."/>
            <person name="Bazylinski D.A."/>
        </authorList>
    </citation>
    <scope>NUCLEOTIDE SEQUENCE [LARGE SCALE GENOMIC DNA]</scope>
    <source>
        <strain evidence="13">ATCC BAA-1437 / JCM 17883 / MC-1</strain>
    </source>
</reference>
<dbReference type="PROSITE" id="PS51194">
    <property type="entry name" value="HELICASE_CTER"/>
    <property type="match status" value="1"/>
</dbReference>
<dbReference type="EC" id="5.6.2.4" evidence="9"/>
<evidence type="ECO:0000256" key="5">
    <source>
        <dbReference type="ARBA" id="ARBA00022840"/>
    </source>
</evidence>
<evidence type="ECO:0000256" key="6">
    <source>
        <dbReference type="ARBA" id="ARBA00023125"/>
    </source>
</evidence>
<proteinExistence type="inferred from homology"/>
<dbReference type="HOGENOM" id="CLU_001103_5_0_5"/>
<dbReference type="PANTHER" id="PTHR13710:SF105">
    <property type="entry name" value="ATP-DEPENDENT DNA HELICASE Q1"/>
    <property type="match status" value="1"/>
</dbReference>
<evidence type="ECO:0000259" key="11">
    <source>
        <dbReference type="PROSITE" id="PS51194"/>
    </source>
</evidence>
<dbReference type="GO" id="GO:0009378">
    <property type="term" value="F:four-way junction helicase activity"/>
    <property type="evidence" value="ECO:0007669"/>
    <property type="project" value="TreeGrafter"/>
</dbReference>
<dbReference type="eggNOG" id="COG1040">
    <property type="taxonomic scope" value="Bacteria"/>
</dbReference>
<keyword evidence="7" id="KW-0413">Isomerase</keyword>
<dbReference type="InterPro" id="IPR004589">
    <property type="entry name" value="DNA_helicase_ATP-dep_RecQ"/>
</dbReference>
<dbReference type="GO" id="GO:0043590">
    <property type="term" value="C:bacterial nucleoid"/>
    <property type="evidence" value="ECO:0007669"/>
    <property type="project" value="TreeGrafter"/>
</dbReference>
<dbReference type="GO" id="GO:0030894">
    <property type="term" value="C:replisome"/>
    <property type="evidence" value="ECO:0007669"/>
    <property type="project" value="TreeGrafter"/>
</dbReference>
<dbReference type="SMART" id="SM00487">
    <property type="entry name" value="DEXDc"/>
    <property type="match status" value="1"/>
</dbReference>
<keyword evidence="13" id="KW-1185">Reference proteome</keyword>
<keyword evidence="4 12" id="KW-0347">Helicase</keyword>
<dbReference type="Pfam" id="PF00271">
    <property type="entry name" value="Helicase_C"/>
    <property type="match status" value="1"/>
</dbReference>
<dbReference type="GO" id="GO:0005524">
    <property type="term" value="F:ATP binding"/>
    <property type="evidence" value="ECO:0007669"/>
    <property type="project" value="UniProtKB-KW"/>
</dbReference>
<reference evidence="12 13" key="2">
    <citation type="journal article" date="2012" name="Int. J. Syst. Evol. Microbiol.">
        <title>Magnetococcus marinus gen. nov., sp. nov., a marine, magnetotactic bacterium that represents a novel lineage (Magnetococcaceae fam. nov.; Magnetococcales ord. nov.) at the base of the Alphaproteobacteria.</title>
        <authorList>
            <person name="Bazylinski D.A."/>
            <person name="Williams T.J."/>
            <person name="Lefevre C.T."/>
            <person name="Berg R.J."/>
            <person name="Zhang C.L."/>
            <person name="Bowser S.S."/>
            <person name="Dean A.J."/>
            <person name="Beveridge T.J."/>
        </authorList>
    </citation>
    <scope>NUCLEOTIDE SEQUENCE [LARGE SCALE GENOMIC DNA]</scope>
    <source>
        <strain evidence="13">ATCC BAA-1437 / JCM 17883 / MC-1</strain>
    </source>
</reference>
<dbReference type="Proteomes" id="UP000002586">
    <property type="component" value="Chromosome"/>
</dbReference>
<keyword evidence="5" id="KW-0067">ATP-binding</keyword>
<protein>
    <recommendedName>
        <fullName evidence="9">DNA 3'-5' helicase</fullName>
        <ecNumber evidence="9">5.6.2.4</ecNumber>
    </recommendedName>
</protein>
<evidence type="ECO:0000256" key="7">
    <source>
        <dbReference type="ARBA" id="ARBA00023235"/>
    </source>
</evidence>
<dbReference type="Pfam" id="PF00270">
    <property type="entry name" value="DEAD"/>
    <property type="match status" value="1"/>
</dbReference>
<dbReference type="InterPro" id="IPR001650">
    <property type="entry name" value="Helicase_C-like"/>
</dbReference>
<accession>A0L4W7</accession>
<evidence type="ECO:0000256" key="8">
    <source>
        <dbReference type="ARBA" id="ARBA00034617"/>
    </source>
</evidence>
<dbReference type="EMBL" id="CP000471">
    <property type="protein sequence ID" value="ABK43010.1"/>
    <property type="molecule type" value="Genomic_DNA"/>
</dbReference>
<evidence type="ECO:0000259" key="10">
    <source>
        <dbReference type="PROSITE" id="PS51192"/>
    </source>
</evidence>
<dbReference type="InterPro" id="IPR027417">
    <property type="entry name" value="P-loop_NTPase"/>
</dbReference>
<dbReference type="PANTHER" id="PTHR13710">
    <property type="entry name" value="DNA HELICASE RECQ FAMILY MEMBER"/>
    <property type="match status" value="1"/>
</dbReference>
<dbReference type="GO" id="GO:0006310">
    <property type="term" value="P:DNA recombination"/>
    <property type="evidence" value="ECO:0007669"/>
    <property type="project" value="InterPro"/>
</dbReference>
<dbReference type="InterPro" id="IPR014001">
    <property type="entry name" value="Helicase_ATP-bd"/>
</dbReference>
<dbReference type="PROSITE" id="PS00690">
    <property type="entry name" value="DEAH_ATP_HELICASE"/>
    <property type="match status" value="1"/>
</dbReference>
<dbReference type="NCBIfam" id="TIGR00614">
    <property type="entry name" value="recQ_fam"/>
    <property type="match status" value="1"/>
</dbReference>
<dbReference type="GO" id="GO:0016787">
    <property type="term" value="F:hydrolase activity"/>
    <property type="evidence" value="ECO:0007669"/>
    <property type="project" value="UniProtKB-KW"/>
</dbReference>
<organism evidence="12 13">
    <name type="scientific">Magnetococcus marinus (strain ATCC BAA-1437 / JCM 17883 / MC-1)</name>
    <dbReference type="NCBI Taxonomy" id="156889"/>
    <lineage>
        <taxon>Bacteria</taxon>
        <taxon>Pseudomonadati</taxon>
        <taxon>Pseudomonadota</taxon>
        <taxon>Magnetococcia</taxon>
        <taxon>Magnetococcales</taxon>
        <taxon>Magnetococcaceae</taxon>
        <taxon>Magnetococcus</taxon>
    </lineage>
</organism>
<evidence type="ECO:0000256" key="3">
    <source>
        <dbReference type="ARBA" id="ARBA00022801"/>
    </source>
</evidence>
<dbReference type="SMART" id="SM00490">
    <property type="entry name" value="HELICc"/>
    <property type="match status" value="1"/>
</dbReference>
<dbReference type="STRING" id="156889.Mmc1_0485"/>
<evidence type="ECO:0000313" key="13">
    <source>
        <dbReference type="Proteomes" id="UP000002586"/>
    </source>
</evidence>
<dbReference type="InterPro" id="IPR002464">
    <property type="entry name" value="DNA/RNA_helicase_DEAH_CS"/>
</dbReference>
<dbReference type="InterPro" id="IPR011545">
    <property type="entry name" value="DEAD/DEAH_box_helicase_dom"/>
</dbReference>
<dbReference type="Gene3D" id="3.40.50.300">
    <property type="entry name" value="P-loop containing nucleotide triphosphate hydrolases"/>
    <property type="match status" value="2"/>
</dbReference>
<dbReference type="AlphaFoldDB" id="A0L4W7"/>
<evidence type="ECO:0000256" key="4">
    <source>
        <dbReference type="ARBA" id="ARBA00022806"/>
    </source>
</evidence>
<dbReference type="GO" id="GO:0005737">
    <property type="term" value="C:cytoplasm"/>
    <property type="evidence" value="ECO:0007669"/>
    <property type="project" value="TreeGrafter"/>
</dbReference>
<keyword evidence="6" id="KW-0238">DNA-binding</keyword>
<sequence length="697" mass="77989">MDKRHAETLLQTMVGSAEAHFRPGQWQAVDALVNQQQRLMVVQRTGWGKSAVYFVSTAILRQRGAGPTLIVSPLLALMRNQVQAAERLGIRAISINSANTEAWDGLLDDLHGDRVDALLISPERFSNPQFADTVLPHMLDRIGLFVVDEAHCISDWGHDFRPDYRMLVHIIQQLPPTTPVLGTTATANDRVLADIQAQLGNVQILRGPLMRESLLLQNLHLPDQISRLAWLAEHIPHLPHSGIVYVLTKRDAEQVSQWLNRNHIAALPYYSGVQGHGFTESNSYRLYLEDQLIHNKIKVLVATSALGMGYDKPDLGFVIHYQAPGSVISYYQQVGRAGRALEQAYGILFHGAEDEAIHHYFRQQAFPSPQEVETILEMLHQHGATTTRGLMRHGNLGWGAVEKALKYLSVQKPAPVTREGSQWQLSGHPFNMDHAHIDYLTSQRELEWQEMQRYVQSPTCLMRFLRNALDDPDASNCGRCAVCRGQAIVPTRWSAAQAAAARTVMQSDPITWEPRKQTEKGAFVLTKLATHLPKAQQAQVGRALCRWQQAEWGQLAAQGYKKGHFAEALVQAMAHMIQQWNPQPAPTWVTCVPSSRMPTRVPDLALRLAQQLKLPFATCVSQSRPNARQKTMRNSFYQCRNLDGVFALGSIPHNGPVLLVDDFVDSRWTFTVVAALLAQGGVPLIYPTAMISLEQTL</sequence>
<dbReference type="SUPFAM" id="SSF52540">
    <property type="entry name" value="P-loop containing nucleoside triphosphate hydrolases"/>
    <property type="match status" value="1"/>
</dbReference>
<evidence type="ECO:0000256" key="2">
    <source>
        <dbReference type="ARBA" id="ARBA00022741"/>
    </source>
</evidence>
<evidence type="ECO:0000256" key="1">
    <source>
        <dbReference type="ARBA" id="ARBA00005446"/>
    </source>
</evidence>